<comment type="caution">
    <text evidence="13">The sequence shown here is derived from an EMBL/GenBank/DDBJ whole genome shotgun (WGS) entry which is preliminary data.</text>
</comment>
<dbReference type="GO" id="GO:0046872">
    <property type="term" value="F:metal ion binding"/>
    <property type="evidence" value="ECO:0007669"/>
    <property type="project" value="UniProtKB-KW"/>
</dbReference>
<feature type="binding site" evidence="9">
    <location>
        <position position="254"/>
    </location>
    <ligand>
        <name>glycerol</name>
        <dbReference type="ChEBI" id="CHEBI:17754"/>
    </ligand>
</feature>
<accession>A0A4R3ICM8</accession>
<evidence type="ECO:0000256" key="8">
    <source>
        <dbReference type="ARBA" id="ARBA00049006"/>
    </source>
</evidence>
<reference evidence="13 14" key="1">
    <citation type="submission" date="2019-03" db="EMBL/GenBank/DDBJ databases">
        <title>Genomic Encyclopedia of Archaeal and Bacterial Type Strains, Phase II (KMG-II): from individual species to whole genera.</title>
        <authorList>
            <person name="Goeker M."/>
        </authorList>
    </citation>
    <scope>NUCLEOTIDE SEQUENCE [LARGE SCALE GENOMIC DNA]</scope>
    <source>
        <strain evidence="13 14">DSM 15388</strain>
    </source>
</reference>
<dbReference type="GO" id="GO:0005829">
    <property type="term" value="C:cytosol"/>
    <property type="evidence" value="ECO:0007669"/>
    <property type="project" value="TreeGrafter"/>
</dbReference>
<sequence>MKKVFISPSKYVQDNGALADLGEYVLAYGNNALLVASKEDQERVQETLNLAQQRNEFALTYGGFSQECTSEEVDRLIALAKAEQCDVIIGLGGGKALDTAKAVSSAQAIPVITVPTIASTDAPCSSLSVVYNERGEFQEYRFYRANPDLVLVDTGIIAKAPTRFLVAGMGDALSTYFEARACERSFADNIPGGKSTKLAVAAARLCYETLLEDSLKAIAASDANVVTPALENIIEANTLLSGMGFESSGLAAAHAIHNGLTALDEAHSYFHGEKVSFGTIVHLVLENAPKEELDEVLAYCHSVGLPTCLADLGVKEVTDEKVRAVAELSCAENETIHNMPFKVTADDVFAAIHAANKLGAKK</sequence>
<dbReference type="SUPFAM" id="SSF56796">
    <property type="entry name" value="Dehydroquinate synthase-like"/>
    <property type="match status" value="1"/>
</dbReference>
<evidence type="ECO:0000256" key="5">
    <source>
        <dbReference type="ARBA" id="ARBA00037918"/>
    </source>
</evidence>
<evidence type="ECO:0000313" key="13">
    <source>
        <dbReference type="EMBL" id="TCS43157.1"/>
    </source>
</evidence>
<evidence type="ECO:0000256" key="3">
    <source>
        <dbReference type="ARBA" id="ARBA00023002"/>
    </source>
</evidence>
<dbReference type="OrthoDB" id="5198708at2"/>
<feature type="binding site" evidence="11">
    <location>
        <begin position="116"/>
        <end position="119"/>
    </location>
    <ligand>
        <name>NAD(+)</name>
        <dbReference type="ChEBI" id="CHEBI:57540"/>
    </ligand>
</feature>
<feature type="binding site" evidence="9">
    <location>
        <position position="271"/>
    </location>
    <ligand>
        <name>glycerol</name>
        <dbReference type="ChEBI" id="CHEBI:17754"/>
    </ligand>
</feature>
<dbReference type="EC" id="1.1.1.6" evidence="6"/>
<dbReference type="PIRSF" id="PIRSF000112">
    <property type="entry name" value="Glycerol_dehydrogenase"/>
    <property type="match status" value="1"/>
</dbReference>
<proteinExistence type="inferred from homology"/>
<evidence type="ECO:0000259" key="12">
    <source>
        <dbReference type="Pfam" id="PF00465"/>
    </source>
</evidence>
<dbReference type="InterPro" id="IPR001670">
    <property type="entry name" value="ADH_Fe/GldA"/>
</dbReference>
<comment type="catalytic activity">
    <reaction evidence="8">
        <text>glycerol + NAD(+) = dihydroxyacetone + NADH + H(+)</text>
        <dbReference type="Rhea" id="RHEA:13769"/>
        <dbReference type="ChEBI" id="CHEBI:15378"/>
        <dbReference type="ChEBI" id="CHEBI:16016"/>
        <dbReference type="ChEBI" id="CHEBI:17754"/>
        <dbReference type="ChEBI" id="CHEBI:57540"/>
        <dbReference type="ChEBI" id="CHEBI:57945"/>
        <dbReference type="EC" id="1.1.1.6"/>
    </reaction>
</comment>
<feature type="binding site" evidence="10">
    <location>
        <position position="121"/>
    </location>
    <ligand>
        <name>glycerol</name>
        <dbReference type="ChEBI" id="CHEBI:17754"/>
    </ligand>
</feature>
<protein>
    <recommendedName>
        <fullName evidence="7">Glycerol dehydrogenase</fullName>
        <ecNumber evidence="6">1.1.1.6</ecNumber>
    </recommendedName>
</protein>
<comment type="cofactor">
    <cofactor evidence="9">
        <name>Zn(2+)</name>
        <dbReference type="ChEBI" id="CHEBI:29105"/>
    </cofactor>
    <text evidence="9">Binds 1 zinc ion per subunit.</text>
</comment>
<feature type="domain" description="Alcohol dehydrogenase iron-type/glycerol dehydrogenase GldA" evidence="12">
    <location>
        <begin position="8"/>
        <end position="154"/>
    </location>
</feature>
<dbReference type="Gene3D" id="1.20.1090.10">
    <property type="entry name" value="Dehydroquinate synthase-like - alpha domain"/>
    <property type="match status" value="1"/>
</dbReference>
<feature type="binding site" evidence="11">
    <location>
        <position position="127"/>
    </location>
    <ligand>
        <name>NAD(+)</name>
        <dbReference type="ChEBI" id="CHEBI:57540"/>
    </ligand>
</feature>
<dbReference type="CDD" id="cd08170">
    <property type="entry name" value="GlyDH"/>
    <property type="match status" value="1"/>
</dbReference>
<feature type="binding site" evidence="11">
    <location>
        <begin position="94"/>
        <end position="98"/>
    </location>
    <ligand>
        <name>NAD(+)</name>
        <dbReference type="ChEBI" id="CHEBI:57540"/>
    </ligand>
</feature>
<evidence type="ECO:0000256" key="4">
    <source>
        <dbReference type="ARBA" id="ARBA00023027"/>
    </source>
</evidence>
<keyword evidence="3" id="KW-0560">Oxidoreductase</keyword>
<dbReference type="GO" id="GO:0008888">
    <property type="term" value="F:glycerol dehydrogenase (NAD+) activity"/>
    <property type="evidence" value="ECO:0007669"/>
    <property type="project" value="UniProtKB-EC"/>
</dbReference>
<evidence type="ECO:0000256" key="11">
    <source>
        <dbReference type="PIRSR" id="PIRSR000112-3"/>
    </source>
</evidence>
<evidence type="ECO:0000256" key="1">
    <source>
        <dbReference type="ARBA" id="ARBA00007358"/>
    </source>
</evidence>
<keyword evidence="2 9" id="KW-0479">Metal-binding</keyword>
<dbReference type="PANTHER" id="PTHR43616:SF5">
    <property type="entry name" value="GLYCEROL DEHYDROGENASE 1"/>
    <property type="match status" value="1"/>
</dbReference>
<dbReference type="InterPro" id="IPR018211">
    <property type="entry name" value="ADH_Fe_CS"/>
</dbReference>
<feature type="binding site" evidence="9">
    <location>
        <position position="171"/>
    </location>
    <ligand>
        <name>glycerol</name>
        <dbReference type="ChEBI" id="CHEBI:17754"/>
    </ligand>
</feature>
<comment type="similarity">
    <text evidence="1">Belongs to the iron-containing alcohol dehydrogenase family.</text>
</comment>
<gene>
    <name evidence="13" type="ORF">BCF53_102183</name>
</gene>
<evidence type="ECO:0000313" key="14">
    <source>
        <dbReference type="Proteomes" id="UP000295793"/>
    </source>
</evidence>
<organism evidence="13 14">
    <name type="scientific">Reinekea marinisedimentorum</name>
    <dbReference type="NCBI Taxonomy" id="230495"/>
    <lineage>
        <taxon>Bacteria</taxon>
        <taxon>Pseudomonadati</taxon>
        <taxon>Pseudomonadota</taxon>
        <taxon>Gammaproteobacteria</taxon>
        <taxon>Oceanospirillales</taxon>
        <taxon>Saccharospirillaceae</taxon>
        <taxon>Reinekea</taxon>
    </lineage>
</organism>
<feature type="binding site" evidence="11">
    <location>
        <position position="125"/>
    </location>
    <ligand>
        <name>NAD(+)</name>
        <dbReference type="ChEBI" id="CHEBI:57540"/>
    </ligand>
</feature>
<evidence type="ECO:0000256" key="6">
    <source>
        <dbReference type="ARBA" id="ARBA00039147"/>
    </source>
</evidence>
<keyword evidence="9" id="KW-0862">Zinc</keyword>
<evidence type="ECO:0000256" key="7">
    <source>
        <dbReference type="ARBA" id="ARBA00040132"/>
    </source>
</evidence>
<feature type="binding site" evidence="11">
    <location>
        <position position="131"/>
    </location>
    <ligand>
        <name>NAD(+)</name>
        <dbReference type="ChEBI" id="CHEBI:57540"/>
    </ligand>
</feature>
<dbReference type="Gene3D" id="3.40.50.1970">
    <property type="match status" value="1"/>
</dbReference>
<dbReference type="EMBL" id="SLZR01000002">
    <property type="protein sequence ID" value="TCS43157.1"/>
    <property type="molecule type" value="Genomic_DNA"/>
</dbReference>
<dbReference type="RefSeq" id="WP_132699825.1">
    <property type="nucleotide sequence ID" value="NZ_SLZR01000002.1"/>
</dbReference>
<dbReference type="InterPro" id="IPR016205">
    <property type="entry name" value="Glycerol_DH"/>
</dbReference>
<dbReference type="PANTHER" id="PTHR43616">
    <property type="entry name" value="GLYCEROL DEHYDROGENASE"/>
    <property type="match status" value="1"/>
</dbReference>
<name>A0A4R3ICM8_9GAMM</name>
<dbReference type="Pfam" id="PF00465">
    <property type="entry name" value="Fe-ADH"/>
    <property type="match status" value="1"/>
</dbReference>
<comment type="pathway">
    <text evidence="5">Polyol metabolism; glycerol fermentation; glycerone phosphate from glycerol (oxidative route): step 1/2.</text>
</comment>
<evidence type="ECO:0000256" key="9">
    <source>
        <dbReference type="PIRSR" id="PIRSR000112-1"/>
    </source>
</evidence>
<dbReference type="Proteomes" id="UP000295793">
    <property type="component" value="Unassembled WGS sequence"/>
</dbReference>
<keyword evidence="14" id="KW-1185">Reference proteome</keyword>
<evidence type="ECO:0000256" key="10">
    <source>
        <dbReference type="PIRSR" id="PIRSR000112-2"/>
    </source>
</evidence>
<dbReference type="NCBIfam" id="NF006941">
    <property type="entry name" value="PRK09423.1"/>
    <property type="match status" value="1"/>
</dbReference>
<dbReference type="PROSITE" id="PS00913">
    <property type="entry name" value="ADH_IRON_1"/>
    <property type="match status" value="1"/>
</dbReference>
<keyword evidence="4 11" id="KW-0520">NAD</keyword>
<evidence type="ECO:0000256" key="2">
    <source>
        <dbReference type="ARBA" id="ARBA00022723"/>
    </source>
</evidence>
<dbReference type="AlphaFoldDB" id="A0A4R3ICM8"/>